<dbReference type="SUPFAM" id="SSF51126">
    <property type="entry name" value="Pectin lyase-like"/>
    <property type="match status" value="1"/>
</dbReference>
<dbReference type="Pfam" id="PF13229">
    <property type="entry name" value="Beta_helix"/>
    <property type="match status" value="1"/>
</dbReference>
<dbReference type="InterPro" id="IPR011050">
    <property type="entry name" value="Pectin_lyase_fold/virulence"/>
</dbReference>
<name>A0ABM7RGF3_9BACT</name>
<dbReference type="PANTHER" id="PTHR36453">
    <property type="entry name" value="SECRETED PROTEIN-RELATED"/>
    <property type="match status" value="1"/>
</dbReference>
<organism evidence="2 3">
    <name type="scientific">Haloferula helveola</name>
    <dbReference type="NCBI Taxonomy" id="490095"/>
    <lineage>
        <taxon>Bacteria</taxon>
        <taxon>Pseudomonadati</taxon>
        <taxon>Verrucomicrobiota</taxon>
        <taxon>Verrucomicrobiia</taxon>
        <taxon>Verrucomicrobiales</taxon>
        <taxon>Verrucomicrobiaceae</taxon>
        <taxon>Haloferula</taxon>
    </lineage>
</organism>
<dbReference type="InterPro" id="IPR012334">
    <property type="entry name" value="Pectin_lyas_fold"/>
</dbReference>
<proteinExistence type="predicted"/>
<evidence type="ECO:0000313" key="3">
    <source>
        <dbReference type="Proteomes" id="UP001374893"/>
    </source>
</evidence>
<dbReference type="PANTHER" id="PTHR36453:SF1">
    <property type="entry name" value="RIGHT HANDED BETA HELIX DOMAIN-CONTAINING PROTEIN"/>
    <property type="match status" value="1"/>
</dbReference>
<gene>
    <name evidence="2" type="ORF">HAHE_00860</name>
</gene>
<dbReference type="InterPro" id="IPR039448">
    <property type="entry name" value="Beta_helix"/>
</dbReference>
<sequence>MRSLAVAAERVLAAKPGSEPVTVWIHGGRYPVTETVRFGKEFSGNADAPIRFRAVEGEVPVFDSGLAVGLSKALPVSESDGLERLAESVRGQVLSLKIDDKDARDALANPSVRCSIDGRTLSLAGYPNVGFGHIDRIVNPGAVYAEGRTLGPRPSWSIDKPVGGSFTLRDKDTAAWEREYETAKLATVTGYLANDWYLQSHPLASIKDGVLRLADSSRYGIKNNEKIPRRLKVTNLLCELDAPGEFYFDRADSRLFFIPFPGQERNGTLSIWGGPGLLEVDGASHLAFEGLVAEGVSTGKAVVSVSNSSHVVLAGCTVRNSTRPGVVIEGGNDCGLRSCDLYDLRHHLTLTGGDVRTLRPAGNFAVNCHFTQVSASDFYGRVQIRGVGQIFRNNLLHNFPGQVLVFGDCDHRIERNELFNIGFEEGDGGAIYSGASRWSWGNVLRHNFLHHLMCLPQAHPRGGIYPDDGDQGETIEGNVFYKAAHRAVLINGGAGHAVRDNLFLEGYIGIYNTEASAEKAYARIAKYESGELKRGDKDDQIWRTEQVVGKEGWNREPWRSRYPTFRKIMNQERMRFYPIECEYKGNRFSGNWRNIEHRVGGGENGVKDIGQVPFIRSTDNVDIRMSVFADPDALDFRVRRGAPPPAMPAIPFAKIGLYQDIYRARLPEKDGYRRAVRSRFDGKRSFDPKAKYDPRRINGEIYFNTGLLLRDMGGMLHGVPDSRRPHTELD</sequence>
<accession>A0ABM7RGF3</accession>
<protein>
    <submittedName>
        <fullName evidence="2">Peptide-binding protein</fullName>
    </submittedName>
</protein>
<dbReference type="Proteomes" id="UP001374893">
    <property type="component" value="Chromosome"/>
</dbReference>
<keyword evidence="3" id="KW-1185">Reference proteome</keyword>
<dbReference type="EMBL" id="AP024702">
    <property type="protein sequence ID" value="BCX46178.1"/>
    <property type="molecule type" value="Genomic_DNA"/>
</dbReference>
<dbReference type="Gene3D" id="2.160.20.10">
    <property type="entry name" value="Single-stranded right-handed beta-helix, Pectin lyase-like"/>
    <property type="match status" value="2"/>
</dbReference>
<evidence type="ECO:0000313" key="2">
    <source>
        <dbReference type="EMBL" id="BCX46178.1"/>
    </source>
</evidence>
<reference evidence="2 3" key="1">
    <citation type="submission" date="2021-06" db="EMBL/GenBank/DDBJ databases">
        <title>Complete genome of Haloferula helveola possessing various polysaccharide degrading enzymes.</title>
        <authorList>
            <person name="Takami H."/>
            <person name="Huang C."/>
            <person name="Hamasaki K."/>
        </authorList>
    </citation>
    <scope>NUCLEOTIDE SEQUENCE [LARGE SCALE GENOMIC DNA]</scope>
    <source>
        <strain evidence="2 3">CN-1</strain>
    </source>
</reference>
<evidence type="ECO:0000259" key="1">
    <source>
        <dbReference type="Pfam" id="PF13229"/>
    </source>
</evidence>
<feature type="domain" description="Right handed beta helix" evidence="1">
    <location>
        <begin position="303"/>
        <end position="506"/>
    </location>
</feature>